<evidence type="ECO:0000256" key="9">
    <source>
        <dbReference type="ARBA" id="ARBA00023010"/>
    </source>
</evidence>
<dbReference type="GO" id="GO:0005789">
    <property type="term" value="C:endoplasmic reticulum membrane"/>
    <property type="evidence" value="ECO:0007669"/>
    <property type="project" value="UniProtKB-SubCell"/>
</dbReference>
<evidence type="ECO:0000256" key="12">
    <source>
        <dbReference type="SAM" id="Phobius"/>
    </source>
</evidence>
<evidence type="ECO:0000256" key="1">
    <source>
        <dbReference type="ARBA" id="ARBA00004477"/>
    </source>
</evidence>
<name>A0ABD2QMQ3_9PLAT</name>
<comment type="caution">
    <text evidence="13">The sequence shown here is derived from an EMBL/GenBank/DDBJ whole genome shotgun (WGS) entry which is preliminary data.</text>
</comment>
<comment type="subcellular location">
    <subcellularLocation>
        <location evidence="1">Endoplasmic reticulum membrane</location>
        <topology evidence="1">Multi-pass membrane protein</topology>
    </subcellularLocation>
</comment>
<dbReference type="InterPro" id="IPR004728">
    <property type="entry name" value="Sec62"/>
</dbReference>
<evidence type="ECO:0000256" key="7">
    <source>
        <dbReference type="ARBA" id="ARBA00022927"/>
    </source>
</evidence>
<feature type="transmembrane region" description="Helical" evidence="12">
    <location>
        <begin position="183"/>
        <end position="202"/>
    </location>
</feature>
<dbReference type="Pfam" id="PF03839">
    <property type="entry name" value="Sec62"/>
    <property type="match status" value="1"/>
</dbReference>
<proteinExistence type="inferred from homology"/>
<gene>
    <name evidence="13" type="primary">SEC62</name>
    <name evidence="13" type="ORF">Ciccas_000639</name>
</gene>
<dbReference type="PANTHER" id="PTHR12443:SF9">
    <property type="entry name" value="TRANSLOCATION PROTEIN SEC62"/>
    <property type="match status" value="1"/>
</dbReference>
<keyword evidence="14" id="KW-1185">Reference proteome</keyword>
<keyword evidence="4" id="KW-0813">Transport</keyword>
<evidence type="ECO:0000256" key="8">
    <source>
        <dbReference type="ARBA" id="ARBA00022989"/>
    </source>
</evidence>
<evidence type="ECO:0000256" key="5">
    <source>
        <dbReference type="ARBA" id="ARBA00022692"/>
    </source>
</evidence>
<feature type="region of interest" description="Disordered" evidence="11">
    <location>
        <begin position="1"/>
        <end position="22"/>
    </location>
</feature>
<evidence type="ECO:0000256" key="10">
    <source>
        <dbReference type="ARBA" id="ARBA00023136"/>
    </source>
</evidence>
<evidence type="ECO:0000256" key="6">
    <source>
        <dbReference type="ARBA" id="ARBA00022824"/>
    </source>
</evidence>
<keyword evidence="10 12" id="KW-0472">Membrane</keyword>
<keyword evidence="8 12" id="KW-1133">Transmembrane helix</keyword>
<feature type="transmembrane region" description="Helical" evidence="12">
    <location>
        <begin position="208"/>
        <end position="233"/>
    </location>
</feature>
<reference evidence="13 14" key="1">
    <citation type="submission" date="2024-11" db="EMBL/GenBank/DDBJ databases">
        <title>Adaptive evolution of stress response genes in parasites aligns with host niche diversity.</title>
        <authorList>
            <person name="Hahn C."/>
            <person name="Resl P."/>
        </authorList>
    </citation>
    <scope>NUCLEOTIDE SEQUENCE [LARGE SCALE GENOMIC DNA]</scope>
    <source>
        <strain evidence="13">EGGRZ-B1_66</strain>
        <tissue evidence="13">Body</tissue>
    </source>
</reference>
<keyword evidence="9" id="KW-0811">Translocation</keyword>
<evidence type="ECO:0000256" key="4">
    <source>
        <dbReference type="ARBA" id="ARBA00022448"/>
    </source>
</evidence>
<dbReference type="EMBL" id="JBJKFK010000037">
    <property type="protein sequence ID" value="KAL3320667.1"/>
    <property type="molecule type" value="Genomic_DNA"/>
</dbReference>
<comment type="similarity">
    <text evidence="2">Belongs to the SEC62 family.</text>
</comment>
<dbReference type="PANTHER" id="PTHR12443">
    <property type="entry name" value="TRANSLOCATION PROTEIN SEC62"/>
    <property type="match status" value="1"/>
</dbReference>
<evidence type="ECO:0000256" key="11">
    <source>
        <dbReference type="SAM" id="MobiDB-lite"/>
    </source>
</evidence>
<evidence type="ECO:0000256" key="2">
    <source>
        <dbReference type="ARBA" id="ARBA00010604"/>
    </source>
</evidence>
<keyword evidence="6" id="KW-0256">Endoplasmic reticulum</keyword>
<evidence type="ECO:0000256" key="3">
    <source>
        <dbReference type="ARBA" id="ARBA00021257"/>
    </source>
</evidence>
<keyword evidence="7" id="KW-0653">Protein transport</keyword>
<evidence type="ECO:0000313" key="14">
    <source>
        <dbReference type="Proteomes" id="UP001626550"/>
    </source>
</evidence>
<feature type="region of interest" description="Disordered" evidence="11">
    <location>
        <begin position="115"/>
        <end position="152"/>
    </location>
</feature>
<dbReference type="AlphaFoldDB" id="A0ABD2QMQ3"/>
<accession>A0ABD2QMQ3</accession>
<keyword evidence="5 12" id="KW-0812">Transmembrane</keyword>
<sequence length="282" mass="33185">MQDQRKKKFVKEEIPDENKDDSTDITTDEIEVAIYLYDHLKNRDGLLGNKVVNIFKAIEAFDTLKASTLSSIEGAKKAWFFKKPILFETEQDIFNLLNTMTRKGMFLKCKRPMKKVKDPKNENGDEEDEEEEKPAREQSLFAPPPPPKRPRLQVQRDDTFVYGDHLIYYVWRFERPVTLKTRIYGVLMILALIACCFYPVWPRSIHSLSWYLFILAVAFFIMLMITAVIRYILFYTISIATNGKTTFWLFPNLFEDCGFFESFKPVYLLKYSKRAAIKEKSE</sequence>
<organism evidence="13 14">
    <name type="scientific">Cichlidogyrus casuarinus</name>
    <dbReference type="NCBI Taxonomy" id="1844966"/>
    <lineage>
        <taxon>Eukaryota</taxon>
        <taxon>Metazoa</taxon>
        <taxon>Spiralia</taxon>
        <taxon>Lophotrochozoa</taxon>
        <taxon>Platyhelminthes</taxon>
        <taxon>Monogenea</taxon>
        <taxon>Monopisthocotylea</taxon>
        <taxon>Dactylogyridea</taxon>
        <taxon>Ancyrocephalidae</taxon>
        <taxon>Cichlidogyrus</taxon>
    </lineage>
</organism>
<evidence type="ECO:0000313" key="13">
    <source>
        <dbReference type="EMBL" id="KAL3320667.1"/>
    </source>
</evidence>
<feature type="compositionally biased region" description="Basic and acidic residues" evidence="11">
    <location>
        <begin position="10"/>
        <end position="22"/>
    </location>
</feature>
<dbReference type="Proteomes" id="UP001626550">
    <property type="component" value="Unassembled WGS sequence"/>
</dbReference>
<protein>
    <recommendedName>
        <fullName evidence="3">Translocation protein SEC62</fullName>
    </recommendedName>
</protein>
<dbReference type="GO" id="GO:0015031">
    <property type="term" value="P:protein transport"/>
    <property type="evidence" value="ECO:0007669"/>
    <property type="project" value="UniProtKB-KW"/>
</dbReference>